<protein>
    <recommendedName>
        <fullName evidence="3">Methyltransferase type 11 domain-containing protein</fullName>
    </recommendedName>
</protein>
<evidence type="ECO:0000313" key="2">
    <source>
        <dbReference type="Proteomes" id="UP000178162"/>
    </source>
</evidence>
<comment type="caution">
    <text evidence="1">The sequence shown here is derived from an EMBL/GenBank/DDBJ whole genome shotgun (WGS) entry which is preliminary data.</text>
</comment>
<evidence type="ECO:0008006" key="3">
    <source>
        <dbReference type="Google" id="ProtNLM"/>
    </source>
</evidence>
<sequence length="135" mass="15412">MILLDADFLSKLGISNDTKTLLVNPTKEFIEWEKISGGTSVFRDLNFLDENVDVILFWPSSEKELSSMVPTLSNKLNDGGKLWIIVPRKEVALAINMDFGWEHVQKEGLKVGLVDNEQLKFDEDTYGTQFVFRKN</sequence>
<gene>
    <name evidence="1" type="ORF">A2134_02320</name>
</gene>
<accession>A0A1G1WB03</accession>
<dbReference type="EMBL" id="MHCR01000030">
    <property type="protein sequence ID" value="OGY24872.1"/>
    <property type="molecule type" value="Genomic_DNA"/>
</dbReference>
<proteinExistence type="predicted"/>
<evidence type="ECO:0000313" key="1">
    <source>
        <dbReference type="EMBL" id="OGY24872.1"/>
    </source>
</evidence>
<dbReference type="AlphaFoldDB" id="A0A1G1WB03"/>
<organism evidence="1 2">
    <name type="scientific">Candidatus Woykebacteria bacterium RBG_16_39_9b</name>
    <dbReference type="NCBI Taxonomy" id="1802595"/>
    <lineage>
        <taxon>Bacteria</taxon>
        <taxon>Candidatus Woykeibacteriota</taxon>
    </lineage>
</organism>
<dbReference type="Proteomes" id="UP000178162">
    <property type="component" value="Unassembled WGS sequence"/>
</dbReference>
<name>A0A1G1WB03_9BACT</name>
<reference evidence="1 2" key="1">
    <citation type="journal article" date="2016" name="Nat. Commun.">
        <title>Thousands of microbial genomes shed light on interconnected biogeochemical processes in an aquifer system.</title>
        <authorList>
            <person name="Anantharaman K."/>
            <person name="Brown C.T."/>
            <person name="Hug L.A."/>
            <person name="Sharon I."/>
            <person name="Castelle C.J."/>
            <person name="Probst A.J."/>
            <person name="Thomas B.C."/>
            <person name="Singh A."/>
            <person name="Wilkins M.J."/>
            <person name="Karaoz U."/>
            <person name="Brodie E.L."/>
            <person name="Williams K.H."/>
            <person name="Hubbard S.S."/>
            <person name="Banfield J.F."/>
        </authorList>
    </citation>
    <scope>NUCLEOTIDE SEQUENCE [LARGE SCALE GENOMIC DNA]</scope>
</reference>